<keyword evidence="5" id="KW-0326">Glycosidase</keyword>
<dbReference type="GO" id="GO:0016787">
    <property type="term" value="F:hydrolase activity"/>
    <property type="evidence" value="ECO:0007669"/>
    <property type="project" value="UniProtKB-KW"/>
</dbReference>
<comment type="caution">
    <text evidence="9">The sequence shown here is derived from an EMBL/GenBank/DDBJ whole genome shotgun (WGS) entry which is preliminary data.</text>
</comment>
<keyword evidence="7" id="KW-0732">Signal</keyword>
<feature type="compositionally biased region" description="Low complexity" evidence="6">
    <location>
        <begin position="47"/>
        <end position="71"/>
    </location>
</feature>
<comment type="catalytic activity">
    <reaction evidence="1">
        <text>Hydrolysis of terminal non-reducing N-acetyl-D-hexosamine residues in N-acetyl-beta-D-hexosaminides.</text>
        <dbReference type="EC" id="3.2.1.52"/>
    </reaction>
</comment>
<evidence type="ECO:0000256" key="7">
    <source>
        <dbReference type="SAM" id="SignalP"/>
    </source>
</evidence>
<dbReference type="Proteomes" id="UP001067235">
    <property type="component" value="Unassembled WGS sequence"/>
</dbReference>
<organism evidence="9 10">
    <name type="scientific">Gordonia rubripertincta</name>
    <name type="common">Rhodococcus corallinus</name>
    <dbReference type="NCBI Taxonomy" id="36822"/>
    <lineage>
        <taxon>Bacteria</taxon>
        <taxon>Bacillati</taxon>
        <taxon>Actinomycetota</taxon>
        <taxon>Actinomycetes</taxon>
        <taxon>Mycobacteriales</taxon>
        <taxon>Gordoniaceae</taxon>
        <taxon>Gordonia</taxon>
    </lineage>
</organism>
<feature type="domain" description="Glycoside hydrolase family 3 N-terminal" evidence="8">
    <location>
        <begin position="81"/>
        <end position="398"/>
    </location>
</feature>
<dbReference type="InterPro" id="IPR036962">
    <property type="entry name" value="Glyco_hydro_3_N_sf"/>
</dbReference>
<feature type="chain" id="PRO_5046468569" description="beta-N-acetylhexosaminidase" evidence="7">
    <location>
        <begin position="35"/>
        <end position="405"/>
    </location>
</feature>
<reference evidence="9" key="1">
    <citation type="submission" date="2022-12" db="EMBL/GenBank/DDBJ databases">
        <authorList>
            <person name="Krivoruchko A.V."/>
            <person name="Elkin A."/>
        </authorList>
    </citation>
    <scope>NUCLEOTIDE SEQUENCE</scope>
    <source>
        <strain evidence="9">IEGM 1388</strain>
    </source>
</reference>
<dbReference type="PANTHER" id="PTHR30480:SF13">
    <property type="entry name" value="BETA-HEXOSAMINIDASE"/>
    <property type="match status" value="1"/>
</dbReference>
<evidence type="ECO:0000313" key="10">
    <source>
        <dbReference type="Proteomes" id="UP001067235"/>
    </source>
</evidence>
<evidence type="ECO:0000259" key="8">
    <source>
        <dbReference type="Pfam" id="PF00933"/>
    </source>
</evidence>
<name>A0ABT4MSM7_GORRU</name>
<dbReference type="Gene3D" id="3.20.20.300">
    <property type="entry name" value="Glycoside hydrolase, family 3, N-terminal domain"/>
    <property type="match status" value="1"/>
</dbReference>
<protein>
    <recommendedName>
        <fullName evidence="3">beta-N-acetylhexosaminidase</fullName>
        <ecNumber evidence="3">3.2.1.52</ecNumber>
    </recommendedName>
</protein>
<gene>
    <name evidence="9" type="ORF">O4213_08450</name>
</gene>
<keyword evidence="4 9" id="KW-0378">Hydrolase</keyword>
<dbReference type="PANTHER" id="PTHR30480">
    <property type="entry name" value="BETA-HEXOSAMINIDASE-RELATED"/>
    <property type="match status" value="1"/>
</dbReference>
<evidence type="ECO:0000256" key="5">
    <source>
        <dbReference type="ARBA" id="ARBA00023295"/>
    </source>
</evidence>
<dbReference type="EC" id="3.2.1.52" evidence="3"/>
<accession>A0ABT4MSM7</accession>
<comment type="similarity">
    <text evidence="2">Belongs to the glycosyl hydrolase 3 family.</text>
</comment>
<dbReference type="SUPFAM" id="SSF51445">
    <property type="entry name" value="(Trans)glycosidases"/>
    <property type="match status" value="1"/>
</dbReference>
<evidence type="ECO:0000256" key="4">
    <source>
        <dbReference type="ARBA" id="ARBA00022801"/>
    </source>
</evidence>
<dbReference type="Pfam" id="PF00933">
    <property type="entry name" value="Glyco_hydro_3"/>
    <property type="match status" value="1"/>
</dbReference>
<keyword evidence="10" id="KW-1185">Reference proteome</keyword>
<evidence type="ECO:0000313" key="9">
    <source>
        <dbReference type="EMBL" id="MCZ4550011.1"/>
    </source>
</evidence>
<dbReference type="InterPro" id="IPR050226">
    <property type="entry name" value="NagZ_Beta-hexosaminidase"/>
</dbReference>
<feature type="signal peptide" evidence="7">
    <location>
        <begin position="1"/>
        <end position="34"/>
    </location>
</feature>
<evidence type="ECO:0000256" key="6">
    <source>
        <dbReference type="SAM" id="MobiDB-lite"/>
    </source>
</evidence>
<proteinExistence type="inferred from homology"/>
<dbReference type="EMBL" id="JAPWIE010000002">
    <property type="protein sequence ID" value="MCZ4550011.1"/>
    <property type="molecule type" value="Genomic_DNA"/>
</dbReference>
<sequence>MFSPEQSSRRRPYSGRRRSRSLVALTAAVASVLAACSNGDGGPEIPPTSAYSSSTASSAPVSSSPAVSPVSCGDDELESMTLRQKLAQLLVVGVTGAADALDVVQTEQIGGVFIGSWTDLSILSDGGIETVQDAAKTPVMVTVDQEGGRVSRLSSLGIDSPSARELAQADTPAQVRALAKAQGQKMKELGVTVDYAPVADVSDESDDEVIGDRSFSDDPEVVTQYANAYAHGLQDAGIMPVFKHFPGHGHGSGDSHTGTVATPPLDELQDDDLVPYRTLIQPGVGVMVGHLIVPGLTGPDTPASISEPAMSLLRDGTGYGGKPFDGPIFTDDLSGMAAISAKYGIEKAATLALSAGADIALWLSTDKVPAVLDTLTTAVKAGELPATQVDESVVRVLRAKGVLDC</sequence>
<evidence type="ECO:0000256" key="2">
    <source>
        <dbReference type="ARBA" id="ARBA00005336"/>
    </source>
</evidence>
<dbReference type="InterPro" id="IPR017853">
    <property type="entry name" value="GH"/>
</dbReference>
<evidence type="ECO:0000256" key="3">
    <source>
        <dbReference type="ARBA" id="ARBA00012663"/>
    </source>
</evidence>
<evidence type="ECO:0000256" key="1">
    <source>
        <dbReference type="ARBA" id="ARBA00001231"/>
    </source>
</evidence>
<feature type="region of interest" description="Disordered" evidence="6">
    <location>
        <begin position="38"/>
        <end position="73"/>
    </location>
</feature>
<dbReference type="RefSeq" id="WP_301570558.1">
    <property type="nucleotide sequence ID" value="NZ_JAPWIE010000002.1"/>
</dbReference>
<dbReference type="InterPro" id="IPR001764">
    <property type="entry name" value="Glyco_hydro_3_N"/>
</dbReference>